<reference evidence="9 10" key="1">
    <citation type="submission" date="2024-07" db="EMBL/GenBank/DDBJ databases">
        <title>Draft sequence of the Neodothiora populina.</title>
        <authorList>
            <person name="Drown D.D."/>
            <person name="Schuette U.S."/>
            <person name="Buechlein A.B."/>
            <person name="Rusch D.R."/>
            <person name="Winton L.W."/>
            <person name="Adams G.A."/>
        </authorList>
    </citation>
    <scope>NUCLEOTIDE SEQUENCE [LARGE SCALE GENOMIC DNA]</scope>
    <source>
        <strain evidence="9 10">CPC 39397</strain>
    </source>
</reference>
<comment type="similarity">
    <text evidence="2">Belongs to the amino acid/polyamine transporter 2 family.</text>
</comment>
<dbReference type="EMBL" id="JBFMKM010000010">
    <property type="protein sequence ID" value="KAL1303756.1"/>
    <property type="molecule type" value="Genomic_DNA"/>
</dbReference>
<evidence type="ECO:0000259" key="8">
    <source>
        <dbReference type="Pfam" id="PF01490"/>
    </source>
</evidence>
<keyword evidence="10" id="KW-1185">Reference proteome</keyword>
<organism evidence="9 10">
    <name type="scientific">Neodothiora populina</name>
    <dbReference type="NCBI Taxonomy" id="2781224"/>
    <lineage>
        <taxon>Eukaryota</taxon>
        <taxon>Fungi</taxon>
        <taxon>Dikarya</taxon>
        <taxon>Ascomycota</taxon>
        <taxon>Pezizomycotina</taxon>
        <taxon>Dothideomycetes</taxon>
        <taxon>Dothideomycetidae</taxon>
        <taxon>Dothideales</taxon>
        <taxon>Dothioraceae</taxon>
        <taxon>Neodothiora</taxon>
    </lineage>
</organism>
<feature type="transmembrane region" description="Helical" evidence="7">
    <location>
        <begin position="428"/>
        <end position="452"/>
    </location>
</feature>
<proteinExistence type="inferred from homology"/>
<feature type="transmembrane region" description="Helical" evidence="7">
    <location>
        <begin position="543"/>
        <end position="567"/>
    </location>
</feature>
<dbReference type="Pfam" id="PF01490">
    <property type="entry name" value="Aa_trans"/>
    <property type="match status" value="1"/>
</dbReference>
<feature type="region of interest" description="Disordered" evidence="6">
    <location>
        <begin position="164"/>
        <end position="207"/>
    </location>
</feature>
<keyword evidence="5 7" id="KW-0472">Membrane</keyword>
<feature type="compositionally biased region" description="Acidic residues" evidence="6">
    <location>
        <begin position="164"/>
        <end position="178"/>
    </location>
</feature>
<feature type="transmembrane region" description="Helical" evidence="7">
    <location>
        <begin position="287"/>
        <end position="307"/>
    </location>
</feature>
<comment type="subcellular location">
    <subcellularLocation>
        <location evidence="1">Membrane</location>
        <topology evidence="1">Multi-pass membrane protein</topology>
    </subcellularLocation>
</comment>
<evidence type="ECO:0000256" key="5">
    <source>
        <dbReference type="ARBA" id="ARBA00023136"/>
    </source>
</evidence>
<evidence type="ECO:0000256" key="4">
    <source>
        <dbReference type="ARBA" id="ARBA00022989"/>
    </source>
</evidence>
<evidence type="ECO:0000256" key="6">
    <source>
        <dbReference type="SAM" id="MobiDB-lite"/>
    </source>
</evidence>
<feature type="transmembrane region" description="Helical" evidence="7">
    <location>
        <begin position="519"/>
        <end position="537"/>
    </location>
</feature>
<dbReference type="Proteomes" id="UP001562354">
    <property type="component" value="Unassembled WGS sequence"/>
</dbReference>
<feature type="region of interest" description="Disordered" evidence="6">
    <location>
        <begin position="1"/>
        <end position="67"/>
    </location>
</feature>
<feature type="transmembrane region" description="Helical" evidence="7">
    <location>
        <begin position="352"/>
        <end position="372"/>
    </location>
</feature>
<dbReference type="RefSeq" id="XP_069200031.1">
    <property type="nucleotide sequence ID" value="XM_069347158.1"/>
</dbReference>
<keyword evidence="4 7" id="KW-1133">Transmembrane helix</keyword>
<feature type="compositionally biased region" description="Polar residues" evidence="6">
    <location>
        <begin position="85"/>
        <end position="99"/>
    </location>
</feature>
<dbReference type="PANTHER" id="PTHR22950:SF332">
    <property type="entry name" value="AMINO ACID TRANSPORTER (EUROFUNG)"/>
    <property type="match status" value="1"/>
</dbReference>
<evidence type="ECO:0000256" key="3">
    <source>
        <dbReference type="ARBA" id="ARBA00022692"/>
    </source>
</evidence>
<feature type="region of interest" description="Disordered" evidence="6">
    <location>
        <begin position="85"/>
        <end position="122"/>
    </location>
</feature>
<keyword evidence="3 7" id="KW-0812">Transmembrane</keyword>
<gene>
    <name evidence="9" type="ORF">AAFC00_007098</name>
</gene>
<feature type="transmembrane region" description="Helical" evidence="7">
    <location>
        <begin position="476"/>
        <end position="498"/>
    </location>
</feature>
<name>A0ABR3PDE7_9PEZI</name>
<sequence length="602" mass="65364">MADRPASLSDQQRQAEVVSEHLPEGYTGEFHTNTRNGSASKGQKPSSGTNGAANDNGNSSLEQESSLTLQGGDIHRDLFRLNNPANQSLQRSATFSAPTRNHWDDDEEDDALAPSQQRVPGGFRRQFVQQKMRSRFDTANLPVTRNFVEFLDLYGSFAGEDLHESDDEAIADDSEDETERAAEEERHRPGEERPLLGRRKSTKRQAKKGDAGMVKSFFTLLKAFIGTGIMFLPKAFNNGGILFSSLTMLAVSAVSMLAFHLLLQCRSAYGGGYGDLGKSIGGPKLRALILGSITLSQLGFVCAGMVFVAENLYAFSEAVSKGPTVPLPIQALIAIQLVVLIPLSFIRDISKLGPAALLADVFIMIGLTYIYYFDIATIVTRGGIDPSVQLFNPKHFTLTIGSAIFTFEGIGLILPIQSSMKAPQNFEYLLGVVMLLITVIFTSVGALCYATFGENTAIEIISNYPQDNKLVNAVQFLYSLAVLFGNPVQLFPAIRILEGKIFGHHTSGKKSPLTKWKKNAFRALLVVLCGGISIAGASNLDKFVALIGSFACVPLVYIYPPLLHYWGVAETNKAKWGDLVFVGLGVVAMVYTTGVTVVSSFT</sequence>
<feature type="transmembrane region" description="Helical" evidence="7">
    <location>
        <begin position="327"/>
        <end position="345"/>
    </location>
</feature>
<accession>A0ABR3PDE7</accession>
<feature type="compositionally biased region" description="Basic and acidic residues" evidence="6">
    <location>
        <begin position="179"/>
        <end position="195"/>
    </location>
</feature>
<feature type="compositionally biased region" description="Polar residues" evidence="6">
    <location>
        <begin position="30"/>
        <end position="58"/>
    </location>
</feature>
<feature type="compositionally biased region" description="Basic residues" evidence="6">
    <location>
        <begin position="196"/>
        <end position="206"/>
    </location>
</feature>
<feature type="domain" description="Amino acid transporter transmembrane" evidence="8">
    <location>
        <begin position="211"/>
        <end position="597"/>
    </location>
</feature>
<feature type="transmembrane region" description="Helical" evidence="7">
    <location>
        <begin position="213"/>
        <end position="233"/>
    </location>
</feature>
<protein>
    <recommendedName>
        <fullName evidence="8">Amino acid transporter transmembrane domain-containing protein</fullName>
    </recommendedName>
</protein>
<feature type="transmembrane region" description="Helical" evidence="7">
    <location>
        <begin position="396"/>
        <end position="416"/>
    </location>
</feature>
<feature type="transmembrane region" description="Helical" evidence="7">
    <location>
        <begin position="579"/>
        <end position="601"/>
    </location>
</feature>
<comment type="caution">
    <text evidence="9">The sequence shown here is derived from an EMBL/GenBank/DDBJ whole genome shotgun (WGS) entry which is preliminary data.</text>
</comment>
<dbReference type="GeneID" id="95980797"/>
<evidence type="ECO:0000313" key="9">
    <source>
        <dbReference type="EMBL" id="KAL1303756.1"/>
    </source>
</evidence>
<evidence type="ECO:0000313" key="10">
    <source>
        <dbReference type="Proteomes" id="UP001562354"/>
    </source>
</evidence>
<evidence type="ECO:0000256" key="7">
    <source>
        <dbReference type="SAM" id="Phobius"/>
    </source>
</evidence>
<evidence type="ECO:0000256" key="1">
    <source>
        <dbReference type="ARBA" id="ARBA00004141"/>
    </source>
</evidence>
<dbReference type="PANTHER" id="PTHR22950">
    <property type="entry name" value="AMINO ACID TRANSPORTER"/>
    <property type="match status" value="1"/>
</dbReference>
<feature type="transmembrane region" description="Helical" evidence="7">
    <location>
        <begin position="239"/>
        <end position="263"/>
    </location>
</feature>
<evidence type="ECO:0000256" key="2">
    <source>
        <dbReference type="ARBA" id="ARBA00008066"/>
    </source>
</evidence>
<dbReference type="InterPro" id="IPR013057">
    <property type="entry name" value="AA_transpt_TM"/>
</dbReference>